<organism evidence="5 6">
    <name type="scientific">Candidatus Methanolliviera hydrocarbonicum</name>
    <dbReference type="NCBI Taxonomy" id="2491085"/>
    <lineage>
        <taxon>Archaea</taxon>
        <taxon>Methanobacteriati</taxon>
        <taxon>Methanobacteriota</taxon>
        <taxon>Candidatus Methanoliparia</taxon>
        <taxon>Candidatus Methanoliparales</taxon>
        <taxon>Candidatus Methanollivieraceae</taxon>
        <taxon>Candidatus Methanolliviera</taxon>
    </lineage>
</organism>
<dbReference type="Gene3D" id="3.40.50.300">
    <property type="entry name" value="P-loop containing nucleotide triphosphate hydrolases"/>
    <property type="match status" value="1"/>
</dbReference>
<dbReference type="EMBL" id="RXIL01000020">
    <property type="protein sequence ID" value="RZN73045.1"/>
    <property type="molecule type" value="Genomic_DNA"/>
</dbReference>
<reference evidence="5 6" key="1">
    <citation type="journal article" date="2019" name="Nat. Microbiol.">
        <title>Wide diversity of methane and short-chain alkane metabolisms in uncultured archaea.</title>
        <authorList>
            <person name="Borrel G."/>
            <person name="Adam P.S."/>
            <person name="McKay L.J."/>
            <person name="Chen L.X."/>
            <person name="Sierra-Garcia I.N."/>
            <person name="Sieber C.M."/>
            <person name="Letourneur Q."/>
            <person name="Ghozlane A."/>
            <person name="Andersen G.L."/>
            <person name="Li W.J."/>
            <person name="Hallam S.J."/>
            <person name="Muyzer G."/>
            <person name="de Oliveira V.M."/>
            <person name="Inskeep W.P."/>
            <person name="Banfield J.F."/>
            <person name="Gribaldo S."/>
        </authorList>
    </citation>
    <scope>NUCLEOTIDE SEQUENCE [LARGE SCALE GENOMIC DNA]</scope>
    <source>
        <strain evidence="5">NM1b</strain>
    </source>
</reference>
<sequence length="294" mass="33354">MMELVDVRGHKYCMPFSKGILSTSLMRAKLDVAEAYITAAEVEKELETRGVEEIGEEELVDLVKEKLAEGGFEKNAVYYEMWQKIREEKKNVIILLGGPTGSGKSTIASELGYRLGIRRTIGTDSIREVMRKMLSIELVPSIYYSSFFVGKNLKPPSQYLNKTVYGFEKQTSNVTVGVNALIKRARNEGFNLIVEGVHLVPGYIKNGENLFHFILNPPSTEHHKNMIIKRFIDLKRPVDRYIDHLTEIEEIKDYINEAARSNDVKIIQNYTVSETIEEIMTDVIGKLSEKVTAG</sequence>
<evidence type="ECO:0000259" key="4">
    <source>
        <dbReference type="PROSITE" id="PS51161"/>
    </source>
</evidence>
<accession>A0A520KYG8</accession>
<keyword evidence="2 3" id="KW-0067">ATP-binding</keyword>
<protein>
    <submittedName>
        <fullName evidence="5">2-phosphoglycerate kinase</fullName>
    </submittedName>
</protein>
<dbReference type="GO" id="GO:0005524">
    <property type="term" value="F:ATP binding"/>
    <property type="evidence" value="ECO:0007669"/>
    <property type="project" value="UniProtKB-UniRule"/>
</dbReference>
<comment type="caution">
    <text evidence="5">The sequence shown here is derived from an EMBL/GenBank/DDBJ whole genome shotgun (WGS) entry which is preliminary data.</text>
</comment>
<evidence type="ECO:0000313" key="5">
    <source>
        <dbReference type="EMBL" id="RZN73045.1"/>
    </source>
</evidence>
<evidence type="ECO:0000256" key="1">
    <source>
        <dbReference type="ARBA" id="ARBA00022741"/>
    </source>
</evidence>
<dbReference type="PANTHER" id="PTHR33477">
    <property type="entry name" value="P-LOOP NTPASE DOMAIN-CONTAINING PROTEIN LPA1 HOMOLOG 1"/>
    <property type="match status" value="1"/>
</dbReference>
<evidence type="ECO:0000256" key="2">
    <source>
        <dbReference type="ARBA" id="ARBA00022840"/>
    </source>
</evidence>
<dbReference type="PROSITE" id="PS51161">
    <property type="entry name" value="ATP_CONE"/>
    <property type="match status" value="1"/>
</dbReference>
<dbReference type="InterPro" id="IPR005144">
    <property type="entry name" value="ATP-cone_dom"/>
</dbReference>
<dbReference type="PANTHER" id="PTHR33477:SF3">
    <property type="entry name" value="P-LOOP NTPASE DOMAIN-CONTAINING PROTEIN LPA1 HOMOLOG 1"/>
    <property type="match status" value="1"/>
</dbReference>
<gene>
    <name evidence="5" type="ORF">EF807_01210</name>
</gene>
<evidence type="ECO:0000256" key="3">
    <source>
        <dbReference type="PROSITE-ProRule" id="PRU00492"/>
    </source>
</evidence>
<evidence type="ECO:0000313" key="6">
    <source>
        <dbReference type="Proteomes" id="UP000320766"/>
    </source>
</evidence>
<dbReference type="InterPro" id="IPR027417">
    <property type="entry name" value="P-loop_NTPase"/>
</dbReference>
<name>A0A520KYG8_9EURY</name>
<dbReference type="SUPFAM" id="SSF52540">
    <property type="entry name" value="P-loop containing nucleoside triphosphate hydrolases"/>
    <property type="match status" value="2"/>
</dbReference>
<keyword evidence="5" id="KW-0808">Transferase</keyword>
<keyword evidence="5" id="KW-0418">Kinase</keyword>
<proteinExistence type="predicted"/>
<feature type="domain" description="ATP-cone" evidence="4">
    <location>
        <begin position="3"/>
        <end position="90"/>
    </location>
</feature>
<dbReference type="AlphaFoldDB" id="A0A520KYG8"/>
<dbReference type="Pfam" id="PF03477">
    <property type="entry name" value="ATP-cone"/>
    <property type="match status" value="1"/>
</dbReference>
<dbReference type="GO" id="GO:0016301">
    <property type="term" value="F:kinase activity"/>
    <property type="evidence" value="ECO:0007669"/>
    <property type="project" value="UniProtKB-KW"/>
</dbReference>
<keyword evidence="1 3" id="KW-0547">Nucleotide-binding</keyword>
<dbReference type="Proteomes" id="UP000320766">
    <property type="component" value="Unassembled WGS sequence"/>
</dbReference>